<dbReference type="InterPro" id="IPR005175">
    <property type="entry name" value="PPC_dom"/>
</dbReference>
<gene>
    <name evidence="3" type="ORF">C5750_08810</name>
</gene>
<name>A0A2S9JPU5_9HYPH</name>
<dbReference type="EMBL" id="PVBT01000002">
    <property type="protein sequence ID" value="PRD55258.1"/>
    <property type="molecule type" value="Genomic_DNA"/>
</dbReference>
<dbReference type="Pfam" id="PF03479">
    <property type="entry name" value="PCC"/>
    <property type="match status" value="1"/>
</dbReference>
<keyword evidence="4" id="KW-1185">Reference proteome</keyword>
<dbReference type="SUPFAM" id="SSF117856">
    <property type="entry name" value="AF0104/ALDC/Ptd012-like"/>
    <property type="match status" value="2"/>
</dbReference>
<organism evidence="3 4">
    <name type="scientific">Phyllobacterium myrsinacearum</name>
    <dbReference type="NCBI Taxonomy" id="28101"/>
    <lineage>
        <taxon>Bacteria</taxon>
        <taxon>Pseudomonadati</taxon>
        <taxon>Pseudomonadota</taxon>
        <taxon>Alphaproteobacteria</taxon>
        <taxon>Hyphomicrobiales</taxon>
        <taxon>Phyllobacteriaceae</taxon>
        <taxon>Phyllobacterium</taxon>
    </lineage>
</organism>
<feature type="domain" description="PPC" evidence="2">
    <location>
        <begin position="190"/>
        <end position="294"/>
    </location>
</feature>
<dbReference type="Proteomes" id="UP000238563">
    <property type="component" value="Unassembled WGS sequence"/>
</dbReference>
<dbReference type="OrthoDB" id="8720942at2"/>
<evidence type="ECO:0000256" key="1">
    <source>
        <dbReference type="SAM" id="MobiDB-lite"/>
    </source>
</evidence>
<accession>A0A2S9JPU5</accession>
<sequence>MADRAVRRWSVPDRQLQQPGPAAAERFESFAGTGRRFSFELQPGLSLNEAIATPLATANLRAASLVIEGGAFAPFHYLMPALSTDGLHAAWYSDTFSPAGETLMERGNVTFGERDGAAFIHCHATWIEPDGRRCAGHILPHETIVSQPVRATVWGVETIRMVSEPDAETAFTIFHPVPVSEPAAEDTGPRTIIARVCPNEDITGALEAICRKHGFAGAHLRGGVGSLIGARYADGTRVDDIATEVFITGGFVSADARRTRIEITMVDTKGGITRGDLERGDNPVCITFELCLEEA</sequence>
<dbReference type="AlphaFoldDB" id="A0A2S9JPU5"/>
<evidence type="ECO:0000313" key="4">
    <source>
        <dbReference type="Proteomes" id="UP000238563"/>
    </source>
</evidence>
<evidence type="ECO:0000313" key="3">
    <source>
        <dbReference type="EMBL" id="PRD55258.1"/>
    </source>
</evidence>
<comment type="caution">
    <text evidence="3">The sequence shown here is derived from an EMBL/GenBank/DDBJ whole genome shotgun (WGS) entry which is preliminary data.</text>
</comment>
<protein>
    <submittedName>
        <fullName evidence="3">DUF296 domain-containing protein</fullName>
    </submittedName>
</protein>
<reference evidence="3 4" key="1">
    <citation type="submission" date="2018-02" db="EMBL/GenBank/DDBJ databases">
        <title>The draft genome of Phyllobacterium myrsinacearum DSM5892.</title>
        <authorList>
            <person name="Li L."/>
            <person name="Liu L."/>
            <person name="Zhang X."/>
            <person name="Wang T."/>
        </authorList>
    </citation>
    <scope>NUCLEOTIDE SEQUENCE [LARGE SCALE GENOMIC DNA]</scope>
    <source>
        <strain evidence="3 4">DSM 5892</strain>
    </source>
</reference>
<dbReference type="Gene3D" id="3.30.1330.80">
    <property type="entry name" value="Hypothetical protein, similar to alpha- acetolactate decarboxylase, domain 2"/>
    <property type="match status" value="2"/>
</dbReference>
<evidence type="ECO:0000259" key="2">
    <source>
        <dbReference type="Pfam" id="PF03479"/>
    </source>
</evidence>
<proteinExistence type="predicted"/>
<feature type="region of interest" description="Disordered" evidence="1">
    <location>
        <begin position="1"/>
        <end position="23"/>
    </location>
</feature>